<reference evidence="2" key="1">
    <citation type="submission" date="2024-01" db="EMBL/GenBank/DDBJ databases">
        <authorList>
            <person name="Webb A."/>
        </authorList>
    </citation>
    <scope>NUCLEOTIDE SEQUENCE</scope>
    <source>
        <strain evidence="2">Pm1</strain>
    </source>
</reference>
<feature type="transmembrane region" description="Helical" evidence="1">
    <location>
        <begin position="289"/>
        <end position="308"/>
    </location>
</feature>
<dbReference type="Proteomes" id="UP001162060">
    <property type="component" value="Unassembled WGS sequence"/>
</dbReference>
<dbReference type="EMBL" id="CAKLBY020000116">
    <property type="protein sequence ID" value="CAK7927790.1"/>
    <property type="molecule type" value="Genomic_DNA"/>
</dbReference>
<organism evidence="2 3">
    <name type="scientific">Peronospora matthiolae</name>
    <dbReference type="NCBI Taxonomy" id="2874970"/>
    <lineage>
        <taxon>Eukaryota</taxon>
        <taxon>Sar</taxon>
        <taxon>Stramenopiles</taxon>
        <taxon>Oomycota</taxon>
        <taxon>Peronosporomycetes</taxon>
        <taxon>Peronosporales</taxon>
        <taxon>Peronosporaceae</taxon>
        <taxon>Peronospora</taxon>
    </lineage>
</organism>
<dbReference type="InterPro" id="IPR052942">
    <property type="entry name" value="LPS_cholinephosphotransferase"/>
</dbReference>
<keyword evidence="1" id="KW-0812">Transmembrane</keyword>
<keyword evidence="1" id="KW-0472">Membrane</keyword>
<proteinExistence type="predicted"/>
<dbReference type="AlphaFoldDB" id="A0AAV1TZE6"/>
<feature type="transmembrane region" description="Helical" evidence="1">
    <location>
        <begin position="12"/>
        <end position="31"/>
    </location>
</feature>
<sequence length="335" mass="38021">MTVLLPSFIADGNWFLLALVVPVAALMALTHPRSYKYGSGDMSSSGASNRKYFLWTLLVLSSTFFVLGVSLELYYAHGCPNSTTFHYEIELLARFVYEMCRRQHVPYWVAFGNLLFVTRGQHRIPVGDTDSDIGMLKTDFLQQFESVRNFSTVVQKEATLELQRPVHVVYHSERELVQLFLDQGAKGSHADIWLYRQEVDAKTGVKWLVNDDRTIRGQFLLYDQVLPLHDEPAFFLNVPVTVPRNASYLARAEYGSSYMTPITVRMECIENVLNGYTFYKTSVLTKLRYGATFVALVAVVTLLAAKCIRPLRRALRTKAGAKPEADKKGADKYFV</sequence>
<comment type="caution">
    <text evidence="2">The sequence shown here is derived from an EMBL/GenBank/DDBJ whole genome shotgun (WGS) entry which is preliminary data.</text>
</comment>
<gene>
    <name evidence="2" type="ORF">PM001_LOCUS12940</name>
</gene>
<evidence type="ECO:0000256" key="1">
    <source>
        <dbReference type="SAM" id="Phobius"/>
    </source>
</evidence>
<evidence type="ECO:0000313" key="2">
    <source>
        <dbReference type="EMBL" id="CAK7927790.1"/>
    </source>
</evidence>
<keyword evidence="1" id="KW-1133">Transmembrane helix</keyword>
<name>A0AAV1TZE6_9STRA</name>
<accession>A0AAV1TZE6</accession>
<evidence type="ECO:0000313" key="3">
    <source>
        <dbReference type="Proteomes" id="UP001162060"/>
    </source>
</evidence>
<feature type="transmembrane region" description="Helical" evidence="1">
    <location>
        <begin position="52"/>
        <end position="75"/>
    </location>
</feature>
<protein>
    <submittedName>
        <fullName evidence="2">Uncharacterized protein</fullName>
    </submittedName>
</protein>
<dbReference type="PANTHER" id="PTHR43404:SF1">
    <property type="entry name" value="MNN4P"/>
    <property type="match status" value="1"/>
</dbReference>
<dbReference type="PANTHER" id="PTHR43404">
    <property type="entry name" value="LIPOPOLYSACCHARIDE CHOLINEPHOSPHOTRANSFERASE LICD"/>
    <property type="match status" value="1"/>
</dbReference>